<evidence type="ECO:0000313" key="2">
    <source>
        <dbReference type="Proteomes" id="UP000292702"/>
    </source>
</evidence>
<dbReference type="EMBL" id="RWJN01000024">
    <property type="protein sequence ID" value="TCD70249.1"/>
    <property type="molecule type" value="Genomic_DNA"/>
</dbReference>
<accession>A0A4R0RWI8</accession>
<keyword evidence="2" id="KW-1185">Reference proteome</keyword>
<name>A0A4R0RWI8_9APHY</name>
<reference evidence="1 2" key="1">
    <citation type="submission" date="2018-11" db="EMBL/GenBank/DDBJ databases">
        <title>Genome assembly of Steccherinum ochraceum LE-BIN_3174, the white-rot fungus of the Steccherinaceae family (The Residual Polyporoid clade, Polyporales, Basidiomycota).</title>
        <authorList>
            <person name="Fedorova T.V."/>
            <person name="Glazunova O.A."/>
            <person name="Landesman E.O."/>
            <person name="Moiseenko K.V."/>
            <person name="Psurtseva N.V."/>
            <person name="Savinova O.S."/>
            <person name="Shakhova N.V."/>
            <person name="Tyazhelova T.V."/>
            <person name="Vasina D.V."/>
        </authorList>
    </citation>
    <scope>NUCLEOTIDE SEQUENCE [LARGE SCALE GENOMIC DNA]</scope>
    <source>
        <strain evidence="1 2">LE-BIN_3174</strain>
    </source>
</reference>
<dbReference type="Proteomes" id="UP000292702">
    <property type="component" value="Unassembled WGS sequence"/>
</dbReference>
<organism evidence="1 2">
    <name type="scientific">Steccherinum ochraceum</name>
    <dbReference type="NCBI Taxonomy" id="92696"/>
    <lineage>
        <taxon>Eukaryota</taxon>
        <taxon>Fungi</taxon>
        <taxon>Dikarya</taxon>
        <taxon>Basidiomycota</taxon>
        <taxon>Agaricomycotina</taxon>
        <taxon>Agaricomycetes</taxon>
        <taxon>Polyporales</taxon>
        <taxon>Steccherinaceae</taxon>
        <taxon>Steccherinum</taxon>
    </lineage>
</organism>
<evidence type="ECO:0000313" key="1">
    <source>
        <dbReference type="EMBL" id="TCD70249.1"/>
    </source>
</evidence>
<gene>
    <name evidence="1" type="ORF">EIP91_004150</name>
</gene>
<comment type="caution">
    <text evidence="1">The sequence shown here is derived from an EMBL/GenBank/DDBJ whole genome shotgun (WGS) entry which is preliminary data.</text>
</comment>
<sequence>MLNIPMFRTTIQKLRSFLEFMSQDLTRARYIQHWDLTDMMPFDRLSESEINAAQTVLAAVLLHAINLNHIIIDCADFMDPQILQALSQLKKLTDLETWGVDEEVQQHLAQIQSPVRFARIGFIDELDESDHSGLMEFNPTFLLQQFTATLENVQMDITGLNRAFRIVFSQIVFPNVRTLGLVLDASDDPNQTIDVGWEFLSDAFPNLVHVELLWNVYRDGGIPFYPDLLDVEMARQDIHSVTTSRWPRMKTMRACTEVCYAGGPTSNVHRWDDATVTPDNQHIFHTVLDTISPVVLGVMVAVYHFDASNLLDLLPATRVKYLDLGLRFTEVDEAVEPLLDDVDTINAKLRNIAIALRASPLVYLAIQCFGLRHPVDVWEAEDGKRIDIHGFLRTLQHPDLKCLRLCDFSKALRRPRHWRFDMDHETGRQSIILPLDMDTKEDRTIPGPSHMTRRGPLLNWDILVMLPQHLDQNDDILACMRTCRDLYEPCVKALLREAKLRRVFGLSFAHKRLWSFLEFMGRDFTRARYIRRLDLSQIILDGLSEHETQVAVAMLAVVLAHATNLDNVTLDCSKFLDPHCPWFLQALSSLKTLTDLEIWGVDDTVQSYVAQMESPVRTVYIGLIEPDESEDDEPIELMQICPTILLQQFTATLEDVELKISGMGVTFYMELTQVVFPKVRRLCMWSDWREHPNQTIDIGWEFLAISFPNLVHLEMPWEVYLPGEILQYEDMMDVEIARQDIHSMTPSRWPQMKTIKACTEVCYAGGPTSNVHRWEDATVTPDNKHMFDTVIDILNPVVLEVTVALNDFDVSELLTLLPATRVKYLFLVLRMPVIETARLHLDDIDTINAKLRNIAISLQASSLTYLVIRMGRWGCKEWSRVDTDGFLATFQHPTLKCLRLCDFEPRGRSRHWRMDLDDETGLRGIARPLDMKSREDRAYEQSCFEESDYLSWTCCINTELALSLADDARLAFAKSRRRKKLILETGISFVEADMQLESAPLGAFNKCMFYAIINTMNPVVLEANTAANEIDANELLDLLPAASVKCLLNASCMATNDGTALQADDVDQSLHVS</sequence>
<proteinExistence type="predicted"/>
<dbReference type="AlphaFoldDB" id="A0A4R0RWI8"/>
<protein>
    <submittedName>
        <fullName evidence="1">Uncharacterized protein</fullName>
    </submittedName>
</protein>